<comment type="caution">
    <text evidence="6">The sequence shown here is derived from an EMBL/GenBank/DDBJ whole genome shotgun (WGS) entry which is preliminary data.</text>
</comment>
<dbReference type="Gene3D" id="3.90.640.10">
    <property type="entry name" value="Actin, Chain A, domain 4"/>
    <property type="match status" value="1"/>
</dbReference>
<dbReference type="InterPro" id="IPR013126">
    <property type="entry name" value="Hsp_70_fam"/>
</dbReference>
<evidence type="ECO:0000256" key="5">
    <source>
        <dbReference type="SAM" id="SignalP"/>
    </source>
</evidence>
<keyword evidence="2 3" id="KW-0067">ATP-binding</keyword>
<comment type="similarity">
    <text evidence="3">Belongs to the heat shock protein 70 family.</text>
</comment>
<feature type="region of interest" description="Disordered" evidence="4">
    <location>
        <begin position="315"/>
        <end position="344"/>
    </location>
</feature>
<dbReference type="PANTHER" id="PTHR19375">
    <property type="entry name" value="HEAT SHOCK PROTEIN 70KDA"/>
    <property type="match status" value="1"/>
</dbReference>
<dbReference type="GO" id="GO:0140662">
    <property type="term" value="F:ATP-dependent protein folding chaperone"/>
    <property type="evidence" value="ECO:0007669"/>
    <property type="project" value="InterPro"/>
</dbReference>
<reference evidence="7" key="1">
    <citation type="journal article" date="2023" name="Commun. Biol.">
        <title>Genome analysis of Parmales, the sister group of diatoms, reveals the evolutionary specialization of diatoms from phago-mixotrophs to photoautotrophs.</title>
        <authorList>
            <person name="Ban H."/>
            <person name="Sato S."/>
            <person name="Yoshikawa S."/>
            <person name="Yamada K."/>
            <person name="Nakamura Y."/>
            <person name="Ichinomiya M."/>
            <person name="Sato N."/>
            <person name="Blanc-Mathieu R."/>
            <person name="Endo H."/>
            <person name="Kuwata A."/>
            <person name="Ogata H."/>
        </authorList>
    </citation>
    <scope>NUCLEOTIDE SEQUENCE [LARGE SCALE GENOMIC DNA]</scope>
    <source>
        <strain evidence="7">NIES 3701</strain>
    </source>
</reference>
<name>A0A9W7F272_9STRA</name>
<keyword evidence="1 3" id="KW-0547">Nucleotide-binding</keyword>
<dbReference type="Gene3D" id="3.30.420.40">
    <property type="match status" value="4"/>
</dbReference>
<keyword evidence="7" id="KW-1185">Reference proteome</keyword>
<organism evidence="6 7">
    <name type="scientific">Triparma strigata</name>
    <dbReference type="NCBI Taxonomy" id="1606541"/>
    <lineage>
        <taxon>Eukaryota</taxon>
        <taxon>Sar</taxon>
        <taxon>Stramenopiles</taxon>
        <taxon>Ochrophyta</taxon>
        <taxon>Bolidophyceae</taxon>
        <taxon>Parmales</taxon>
        <taxon>Triparmaceae</taxon>
        <taxon>Triparma</taxon>
    </lineage>
</organism>
<dbReference type="AlphaFoldDB" id="A0A9W7F272"/>
<feature type="region of interest" description="Disordered" evidence="4">
    <location>
        <begin position="385"/>
        <end position="437"/>
    </location>
</feature>
<proteinExistence type="inferred from homology"/>
<feature type="chain" id="PRO_5040734643" description="Actin-like ATPase domain-containing protein" evidence="5">
    <location>
        <begin position="20"/>
        <end position="547"/>
    </location>
</feature>
<feature type="compositionally biased region" description="Acidic residues" evidence="4">
    <location>
        <begin position="390"/>
        <end position="404"/>
    </location>
</feature>
<feature type="compositionally biased region" description="Basic and acidic residues" evidence="4">
    <location>
        <begin position="315"/>
        <end position="332"/>
    </location>
</feature>
<evidence type="ECO:0000256" key="4">
    <source>
        <dbReference type="SAM" id="MobiDB-lite"/>
    </source>
</evidence>
<evidence type="ECO:0000256" key="2">
    <source>
        <dbReference type="ARBA" id="ARBA00022840"/>
    </source>
</evidence>
<feature type="compositionally biased region" description="Basic residues" evidence="4">
    <location>
        <begin position="410"/>
        <end position="421"/>
    </location>
</feature>
<feature type="signal peptide" evidence="5">
    <location>
        <begin position="1"/>
        <end position="19"/>
    </location>
</feature>
<keyword evidence="5" id="KW-0732">Signal</keyword>
<dbReference type="OrthoDB" id="2401965at2759"/>
<dbReference type="InterPro" id="IPR043129">
    <property type="entry name" value="ATPase_NBD"/>
</dbReference>
<evidence type="ECO:0000256" key="1">
    <source>
        <dbReference type="ARBA" id="ARBA00022741"/>
    </source>
</evidence>
<protein>
    <recommendedName>
        <fullName evidence="8">Actin-like ATPase domain-containing protein</fullName>
    </recommendedName>
</protein>
<gene>
    <name evidence="6" type="ORF">TrST_g1755</name>
</gene>
<dbReference type="SUPFAM" id="SSF53067">
    <property type="entry name" value="Actin-like ATPase domain"/>
    <property type="match status" value="2"/>
</dbReference>
<accession>A0A9W7F272</accession>
<dbReference type="Pfam" id="PF00012">
    <property type="entry name" value="HSP70"/>
    <property type="match status" value="2"/>
</dbReference>
<dbReference type="PROSITE" id="PS00329">
    <property type="entry name" value="HSP70_2"/>
    <property type="match status" value="1"/>
</dbReference>
<evidence type="ECO:0000256" key="3">
    <source>
        <dbReference type="RuleBase" id="RU003322"/>
    </source>
</evidence>
<dbReference type="EMBL" id="BRXY01000573">
    <property type="protein sequence ID" value="GMI00910.1"/>
    <property type="molecule type" value="Genomic_DNA"/>
</dbReference>
<dbReference type="GO" id="GO:0005524">
    <property type="term" value="F:ATP binding"/>
    <property type="evidence" value="ECO:0007669"/>
    <property type="project" value="UniProtKB-KW"/>
</dbReference>
<sequence length="547" mass="58826">MSFTYHLSCLLLCVSAANALTIGLDLGTTVSSIAHLVPNTKKPELISKIRTRLLVADDGAISVPAFEASAPAALASLKSYTHKTYDDLDKRITVPGLAPPDDTEGDTFLKFTPHRYSVTTLQSHVVSHLLSTLKASPPESLADPSVPPSGIVVCVPALFTSAQKEATISTVNLAFSRVYPEVAEAPKVKIMTEPEACCLAYSVHSPPLSKLQLAAPSGYERTKLVFDFGGGTLDVSVVIVGYRSNGTPAGVEVIATMGDVSLGGDDMSVCLASHLRKKYGGNGWSLFAEEARVKLSSSKSLSIYVPLEGPLGKGLKDFEEAPKDKDKDKDEQSPAPSPPPSMQLVTVTRADFEKSMERLIPRLINPVRQVSVLSDVALLGDTRPGKFDNFFDDDDDDENEGDGVEDWRNLKKQQKGKRKGRREKEDRLKSYSQTKSEIELMVSNANPNDSVRLQDAPGSRPLDEVILCGGSSKTPLITRLLKSLTGLTPTYIPEVSPDDAVSLGAAVQCGIFDGVFDDEEDDEGGFGVMTPMQAALMRALAKKEGLI</sequence>
<evidence type="ECO:0000313" key="6">
    <source>
        <dbReference type="EMBL" id="GMI00910.1"/>
    </source>
</evidence>
<evidence type="ECO:0000313" key="7">
    <source>
        <dbReference type="Proteomes" id="UP001165085"/>
    </source>
</evidence>
<evidence type="ECO:0008006" key="8">
    <source>
        <dbReference type="Google" id="ProtNLM"/>
    </source>
</evidence>
<dbReference type="InterPro" id="IPR018181">
    <property type="entry name" value="Heat_shock_70_CS"/>
</dbReference>
<dbReference type="Proteomes" id="UP001165085">
    <property type="component" value="Unassembled WGS sequence"/>
</dbReference>